<dbReference type="Gene3D" id="1.10.10.1710">
    <property type="entry name" value="Deoxyribodipyrimidine photolyase-related"/>
    <property type="match status" value="1"/>
</dbReference>
<gene>
    <name evidence="1" type="ORF">H663_008860</name>
</gene>
<name>A0A2T7UEN5_9BURK</name>
<sequence length="529" mass="59853">MSSTNETRMQTSLRRLVLVLGDQLDHGASALSDFDPAQDAIWMAEVDEESTHIVSSKQRTSVFLSAMRHFAATLQACGWPLLYSRLEAPNNTGTLSGELDQAIRQHQPQKLVMTAPGDWRVLQSLRSVAHAHSLELDIRDDTHFFSTVREFAEHARGRKQLRQEYFYRELRKKTGILMKDGQPVGGQWNFDADNRASFGKSGPGLLPPPSRFEPDAITQEVLALVQQRFSHHPGSLQSFAWPVTREQALSALADFIAHRLPSFGLYQDAMWEGEVWLYHSHLSCALNLKLLNPREVLAAALQAYEQGHAPLPAVEGFVRQILGWREYVRGIYWTHMPHYAERNDLQAQAPLPHFYWTGDTEMACLRDAISQSLTQGYAHHIQRLMVTGLYALLLGVKPQEVHQWYLGIYVDAVEWVELPNTLGMSQFADGGLMASKPYIASGKYIDRMSNHCKGCRFNPAQATGEAACPFTTLYWDYLMRHADMLAQNPRMLMQLKNMNRLIPETRQAIAAQAQQHRTAMHWGAGHPAT</sequence>
<dbReference type="Gene3D" id="1.10.579.10">
    <property type="entry name" value="DNA Cyclobutane Dipyrimidine Photolyase, subunit A, domain 3"/>
    <property type="match status" value="1"/>
</dbReference>
<dbReference type="InterPro" id="IPR014729">
    <property type="entry name" value="Rossmann-like_a/b/a_fold"/>
</dbReference>
<dbReference type="InterPro" id="IPR036134">
    <property type="entry name" value="Crypto/Photolyase_FAD-like_sf"/>
</dbReference>
<dbReference type="EMBL" id="LFYT02000008">
    <property type="protein sequence ID" value="PVE43124.1"/>
    <property type="molecule type" value="Genomic_DNA"/>
</dbReference>
<accession>A0A2T7UEN5</accession>
<dbReference type="OrthoDB" id="5288100at2"/>
<dbReference type="Gene3D" id="1.25.40.80">
    <property type="match status" value="1"/>
</dbReference>
<dbReference type="GO" id="GO:0016829">
    <property type="term" value="F:lyase activity"/>
    <property type="evidence" value="ECO:0007669"/>
    <property type="project" value="UniProtKB-KW"/>
</dbReference>
<dbReference type="InterPro" id="IPR007357">
    <property type="entry name" value="PhrB-like"/>
</dbReference>
<dbReference type="STRING" id="1293045.H663_07785"/>
<dbReference type="AlphaFoldDB" id="A0A2T7UEN5"/>
<dbReference type="PANTHER" id="PTHR38657:SF1">
    <property type="entry name" value="SLR1343 PROTEIN"/>
    <property type="match status" value="1"/>
</dbReference>
<dbReference type="SUPFAM" id="SSF48173">
    <property type="entry name" value="Cryptochrome/photolyase FAD-binding domain"/>
    <property type="match status" value="1"/>
</dbReference>
<dbReference type="Pfam" id="PF04244">
    <property type="entry name" value="DPRP"/>
    <property type="match status" value="1"/>
</dbReference>
<evidence type="ECO:0000313" key="1">
    <source>
        <dbReference type="EMBL" id="PVE43124.1"/>
    </source>
</evidence>
<organism evidence="1 2">
    <name type="scientific">Limnohabitans planktonicus II-D5</name>
    <dbReference type="NCBI Taxonomy" id="1293045"/>
    <lineage>
        <taxon>Bacteria</taxon>
        <taxon>Pseudomonadati</taxon>
        <taxon>Pseudomonadota</taxon>
        <taxon>Betaproteobacteria</taxon>
        <taxon>Burkholderiales</taxon>
        <taxon>Comamonadaceae</taxon>
        <taxon>Limnohabitans</taxon>
    </lineage>
</organism>
<keyword evidence="2" id="KW-1185">Reference proteome</keyword>
<dbReference type="PANTHER" id="PTHR38657">
    <property type="entry name" value="SLR1343 PROTEIN"/>
    <property type="match status" value="1"/>
</dbReference>
<dbReference type="Proteomes" id="UP000037507">
    <property type="component" value="Unassembled WGS sequence"/>
</dbReference>
<proteinExistence type="predicted"/>
<reference evidence="1" key="1">
    <citation type="submission" date="2017-04" db="EMBL/GenBank/DDBJ databases">
        <title>Unexpected and diverse lifestyles within the genus Limnohabitans.</title>
        <authorList>
            <person name="Kasalicky V."/>
            <person name="Mehrshad M."/>
            <person name="Andrei S.-A."/>
            <person name="Salcher M."/>
            <person name="Kratochvilova H."/>
            <person name="Simek K."/>
            <person name="Ghai R."/>
        </authorList>
    </citation>
    <scope>NUCLEOTIDE SEQUENCE [LARGE SCALE GENOMIC DNA]</scope>
    <source>
        <strain evidence="1">II-D5</strain>
    </source>
</reference>
<evidence type="ECO:0000313" key="2">
    <source>
        <dbReference type="Proteomes" id="UP000037507"/>
    </source>
</evidence>
<comment type="caution">
    <text evidence="1">The sequence shown here is derived from an EMBL/GenBank/DDBJ whole genome shotgun (WGS) entry which is preliminary data.</text>
</comment>
<protein>
    <submittedName>
        <fullName evidence="1">Cryptochrome/photolyase family protein</fullName>
    </submittedName>
</protein>
<dbReference type="Gene3D" id="3.40.50.620">
    <property type="entry name" value="HUPs"/>
    <property type="match status" value="1"/>
</dbReference>
<dbReference type="InterPro" id="IPR052551">
    <property type="entry name" value="UV-DNA_repair_photolyase"/>
</dbReference>